<gene>
    <name evidence="9" type="ORF">PACLA_8A073313</name>
</gene>
<reference evidence="9" key="1">
    <citation type="submission" date="2020-04" db="EMBL/GenBank/DDBJ databases">
        <authorList>
            <person name="Alioto T."/>
            <person name="Alioto T."/>
            <person name="Gomez Garrido J."/>
        </authorList>
    </citation>
    <scope>NUCLEOTIDE SEQUENCE</scope>
    <source>
        <strain evidence="9">A484AB</strain>
    </source>
</reference>
<dbReference type="GO" id="GO:0003677">
    <property type="term" value="F:DNA binding"/>
    <property type="evidence" value="ECO:0007669"/>
    <property type="project" value="UniProtKB-KW"/>
</dbReference>
<comment type="catalytic activity">
    <reaction evidence="8">
        <text>DNA(n) + a 2'-deoxyribonucleoside 5'-triphosphate = DNA(n+1) + diphosphate</text>
        <dbReference type="Rhea" id="RHEA:22508"/>
        <dbReference type="Rhea" id="RHEA-COMP:17339"/>
        <dbReference type="Rhea" id="RHEA-COMP:17340"/>
        <dbReference type="ChEBI" id="CHEBI:33019"/>
        <dbReference type="ChEBI" id="CHEBI:61560"/>
        <dbReference type="ChEBI" id="CHEBI:173112"/>
        <dbReference type="EC" id="2.7.7.7"/>
    </reaction>
</comment>
<comment type="similarity">
    <text evidence="1">Belongs to the DNA polymerase type-B family.</text>
</comment>
<dbReference type="GO" id="GO:0006281">
    <property type="term" value="P:DNA repair"/>
    <property type="evidence" value="ECO:0007669"/>
    <property type="project" value="UniProtKB-ARBA"/>
</dbReference>
<accession>A0A7D9HID1</accession>
<dbReference type="Gene3D" id="3.40.960.10">
    <property type="entry name" value="VSR Endonuclease"/>
    <property type="match status" value="1"/>
</dbReference>
<name>A0A7D9HID1_PARCT</name>
<dbReference type="InterPro" id="IPR011335">
    <property type="entry name" value="Restrct_endonuc-II-like"/>
</dbReference>
<dbReference type="SUPFAM" id="SSF53098">
    <property type="entry name" value="Ribonuclease H-like"/>
    <property type="match status" value="1"/>
</dbReference>
<sequence length="1378" mass="160693">MAKRKNPEDTNSKKQKRHKLDNEDLQEIIDMVRVNKICIEITPKNIADIAKMVRANRLQRQTTKTSRGKRNYNIEDRDLQEVANIVEKNKENTQIPRNAFRVDLVWTHRRLGYNEYIYNVRIGAGNITTLPEFYDSLYEIFSYLINTMNYIASSPTDKAHFYISRAPRTAFSTAILNVSDFNADMFFDIFEKHMQSNAQELYTANDKRKTVKKKKVYKSIGKNCTDVGRGKKKLVQKHGREIRNGVFQVVSKSDCCFALAILTGRSFLDKDERHDKLNLNRNTPLEDLYTDDEITDIYEQCGLDVGGVSVNQLPCVYERFLAAQNIDLVVFSKNNNDEIVYDSRMRGTDTICSINLKVIFLWLNDGHYDLILSPNTFSKMCAGKFCFKCMNYLRHWERSRTHVCRTSFSCLNCYNGGEKCADEEGFFIQCPQCFVNFKNRDCYMRHLTKKVFKKGPKQETDRYCVTPCQQMFFCKTCYKKVPRMTVIGKKTTAHNCDMMYCKHCNAVKKKTHECFMKVCKPPKAPNLPTLYFFYFETRRDAEGYMIPFYAVIQKVCQFCDEKPFVKNYEHFLPHSEDATCDISIECVPCCGYRQYILEKQNDCITKQFIDFMYAQPKNSVWIAHNGGRFDTVFLLRELQVERKIVPQCIMNGNKIMCMELEDRNLKVLDSFLFLNMGLKKFPEALGIPDICKGFHPYLFYDLNYVGPMVGLEYFDPPSEGSEERKVFDAWYKEQKKKPYIFREAMYYYCCLDVDILRQGCIIFARLIKNITNVCPFYDKTCHTIAGLALKVYCTNFLNEETIGQIPAQGYGRNIKQSVIALYWLREIERDLGGITLYSKLHPDGEQSIAGHYVDGYCPETRTIYQFHGCFFHGCKECYNGEMLNDIVCETFYTLRERTHRITDKFESQGYTVVEMWECDFLAVNKLTKKTIAMLREKYFFINTNLNPRDALFGGRKINVFPVKHPEIVRGVEKCSKLNLGFVFGLIKCKILPPRNLLFPVIPYRTTKLTFPLCRTCADNLCDVCTHNEEERVLYGTWTNIEIQVALKHGYRVKEVYEVYNYKQREKIFDTYVNTFMKLKQESSGLPKNCYDIQGNVDEKKVNEYVEEYFRHEGVQLDASKISYNPGQRTVMKALLNSLWGKLAQNENVPVVSFVGCFHDLLEMVNDLSIEVTSLDFISDDVARTTHRKVSSLVTLPNRNVVIAAFVTAYARLELFKVLHKLGEDVLYYDTDSVIYVENIEKGHVLKTGSYLGQLTDELYDKKAKSEKWIETFCATGPKSYSYRTNEYINEDGDKKRDEIDHVKGFSLKGDNKKKLTFDSIEQCVHDRKKKITTFYTEFTRSNNQTINVQQVQKKFQFTFDKRIIRNDFTTVPYGYIDA</sequence>
<keyword evidence="3" id="KW-0808">Transferase</keyword>
<dbReference type="InterPro" id="IPR012337">
    <property type="entry name" value="RNaseH-like_sf"/>
</dbReference>
<dbReference type="Proteomes" id="UP001152795">
    <property type="component" value="Unassembled WGS sequence"/>
</dbReference>
<protein>
    <recommendedName>
        <fullName evidence="2">DNA-directed DNA polymerase</fullName>
        <ecNumber evidence="2">2.7.7.7</ecNumber>
    </recommendedName>
</protein>
<proteinExistence type="inferred from homology"/>
<keyword evidence="10" id="KW-1185">Reference proteome</keyword>
<dbReference type="GO" id="GO:0006260">
    <property type="term" value="P:DNA replication"/>
    <property type="evidence" value="ECO:0007669"/>
    <property type="project" value="UniProtKB-KW"/>
</dbReference>
<comment type="caution">
    <text evidence="9">The sequence shown here is derived from an EMBL/GenBank/DDBJ whole genome shotgun (WGS) entry which is preliminary data.</text>
</comment>
<dbReference type="EMBL" id="CACRXK020000384">
    <property type="protein sequence ID" value="CAB3981403.1"/>
    <property type="molecule type" value="Genomic_DNA"/>
</dbReference>
<dbReference type="EC" id="2.7.7.7" evidence="2"/>
<evidence type="ECO:0000256" key="3">
    <source>
        <dbReference type="ARBA" id="ARBA00022679"/>
    </source>
</evidence>
<dbReference type="InterPro" id="IPR043502">
    <property type="entry name" value="DNA/RNA_pol_sf"/>
</dbReference>
<evidence type="ECO:0000256" key="2">
    <source>
        <dbReference type="ARBA" id="ARBA00012417"/>
    </source>
</evidence>
<evidence type="ECO:0000256" key="5">
    <source>
        <dbReference type="ARBA" id="ARBA00022705"/>
    </source>
</evidence>
<evidence type="ECO:0000256" key="8">
    <source>
        <dbReference type="ARBA" id="ARBA00049244"/>
    </source>
</evidence>
<evidence type="ECO:0000256" key="7">
    <source>
        <dbReference type="ARBA" id="ARBA00023125"/>
    </source>
</evidence>
<dbReference type="SUPFAM" id="SSF56672">
    <property type="entry name" value="DNA/RNA polymerases"/>
    <property type="match status" value="1"/>
</dbReference>
<evidence type="ECO:0000313" key="10">
    <source>
        <dbReference type="Proteomes" id="UP001152795"/>
    </source>
</evidence>
<keyword evidence="7" id="KW-0238">DNA-binding</keyword>
<keyword evidence="6" id="KW-0239">DNA-directed DNA polymerase</keyword>
<dbReference type="PANTHER" id="PTHR33568">
    <property type="entry name" value="DNA POLYMERASE"/>
    <property type="match status" value="1"/>
</dbReference>
<dbReference type="InterPro" id="IPR023211">
    <property type="entry name" value="DNA_pol_palm_dom_sf"/>
</dbReference>
<evidence type="ECO:0000256" key="4">
    <source>
        <dbReference type="ARBA" id="ARBA00022695"/>
    </source>
</evidence>
<dbReference type="Gene3D" id="3.90.1600.10">
    <property type="entry name" value="Palm domain of DNA polymerase"/>
    <property type="match status" value="1"/>
</dbReference>
<evidence type="ECO:0000313" key="9">
    <source>
        <dbReference type="EMBL" id="CAB3981403.1"/>
    </source>
</evidence>
<evidence type="ECO:0000256" key="6">
    <source>
        <dbReference type="ARBA" id="ARBA00022932"/>
    </source>
</evidence>
<dbReference type="SUPFAM" id="SSF52980">
    <property type="entry name" value="Restriction endonuclease-like"/>
    <property type="match status" value="1"/>
</dbReference>
<keyword evidence="5" id="KW-0235">DNA replication</keyword>
<dbReference type="GO" id="GO:0003887">
    <property type="term" value="F:DNA-directed DNA polymerase activity"/>
    <property type="evidence" value="ECO:0007669"/>
    <property type="project" value="UniProtKB-KW"/>
</dbReference>
<dbReference type="GO" id="GO:0000166">
    <property type="term" value="F:nucleotide binding"/>
    <property type="evidence" value="ECO:0007669"/>
    <property type="project" value="InterPro"/>
</dbReference>
<organism evidence="9 10">
    <name type="scientific">Paramuricea clavata</name>
    <name type="common">Red gorgonian</name>
    <name type="synonym">Violescent sea-whip</name>
    <dbReference type="NCBI Taxonomy" id="317549"/>
    <lineage>
        <taxon>Eukaryota</taxon>
        <taxon>Metazoa</taxon>
        <taxon>Cnidaria</taxon>
        <taxon>Anthozoa</taxon>
        <taxon>Octocorallia</taxon>
        <taxon>Malacalcyonacea</taxon>
        <taxon>Plexauridae</taxon>
        <taxon>Paramuricea</taxon>
    </lineage>
</organism>
<dbReference type="Pfam" id="PF03175">
    <property type="entry name" value="DNA_pol_B_2"/>
    <property type="match status" value="2"/>
</dbReference>
<dbReference type="InterPro" id="IPR004868">
    <property type="entry name" value="DNA-dir_DNA_pol_B_mt/vir"/>
</dbReference>
<dbReference type="PANTHER" id="PTHR33568:SF3">
    <property type="entry name" value="DNA-DIRECTED DNA POLYMERASE"/>
    <property type="match status" value="1"/>
</dbReference>
<keyword evidence="4" id="KW-0548">Nucleotidyltransferase</keyword>
<dbReference type="OrthoDB" id="5988683at2759"/>
<evidence type="ECO:0000256" key="1">
    <source>
        <dbReference type="ARBA" id="ARBA00005755"/>
    </source>
</evidence>